<keyword evidence="3" id="KW-1185">Reference proteome</keyword>
<evidence type="ECO:0000313" key="3">
    <source>
        <dbReference type="Proteomes" id="UP000645555"/>
    </source>
</evidence>
<dbReference type="EMBL" id="BMWD01000001">
    <property type="protein sequence ID" value="GGX38789.1"/>
    <property type="molecule type" value="Genomic_DNA"/>
</dbReference>
<gene>
    <name evidence="2" type="ORF">GCM10010515_01300</name>
</gene>
<name>A0A918JZC5_9ACTN</name>
<reference evidence="2" key="1">
    <citation type="journal article" date="2014" name="Int. J. Syst. Evol. Microbiol.">
        <title>Complete genome sequence of Corynebacterium casei LMG S-19264T (=DSM 44701T), isolated from a smear-ripened cheese.</title>
        <authorList>
            <consortium name="US DOE Joint Genome Institute (JGI-PGF)"/>
            <person name="Walter F."/>
            <person name="Albersmeier A."/>
            <person name="Kalinowski J."/>
            <person name="Ruckert C."/>
        </authorList>
    </citation>
    <scope>NUCLEOTIDE SEQUENCE</scope>
    <source>
        <strain evidence="2">JCM 4956</strain>
    </source>
</reference>
<sequence>MMSVSEPEEPEQPEGRNGPREPGGPWPSGPRGRDGGLRHGLPDGRGRDGVPDGRMREGAPDGRMREGVPDGRNPEGRGERDLYGDGRATAAGLSAELRALGRSLDRPGAVDGGTMAERVLERILAEGVPAPVAVPPRPDRLRTLRRWARLRRRALTAGLCGLLTVLVLTPPVRAAVVEWFDFGGVEVRYDPSATPSPGAGVPGCGGPSLTLAEAGHRAGFAPRVPPALGAPDAVTVTPEPKGRFLISLCWRERGHTVRLDEYAAALNPGFTKLVREQPQFVPLDGEPAPQGSVGLWFAEPHVLRLWLVDSAGDFTASERTAGPTLLWTHGGDMTLRLEGVASRDRAVEIAKSLE</sequence>
<evidence type="ECO:0008006" key="4">
    <source>
        <dbReference type="Google" id="ProtNLM"/>
    </source>
</evidence>
<dbReference type="AlphaFoldDB" id="A0A918JZC5"/>
<feature type="region of interest" description="Disordered" evidence="1">
    <location>
        <begin position="1"/>
        <end position="85"/>
    </location>
</feature>
<proteinExistence type="predicted"/>
<evidence type="ECO:0000256" key="1">
    <source>
        <dbReference type="SAM" id="MobiDB-lite"/>
    </source>
</evidence>
<accession>A0A918JZC5</accession>
<protein>
    <recommendedName>
        <fullName evidence="4">DUF4367 domain-containing protein</fullName>
    </recommendedName>
</protein>
<comment type="caution">
    <text evidence="2">The sequence shown here is derived from an EMBL/GenBank/DDBJ whole genome shotgun (WGS) entry which is preliminary data.</text>
</comment>
<feature type="compositionally biased region" description="Basic and acidic residues" evidence="1">
    <location>
        <begin position="31"/>
        <end position="84"/>
    </location>
</feature>
<organism evidence="2 3">
    <name type="scientific">Streptomyces fructofermentans</name>
    <dbReference type="NCBI Taxonomy" id="152141"/>
    <lineage>
        <taxon>Bacteria</taxon>
        <taxon>Bacillati</taxon>
        <taxon>Actinomycetota</taxon>
        <taxon>Actinomycetes</taxon>
        <taxon>Kitasatosporales</taxon>
        <taxon>Streptomycetaceae</taxon>
        <taxon>Streptomyces</taxon>
    </lineage>
</organism>
<dbReference type="Proteomes" id="UP000645555">
    <property type="component" value="Unassembled WGS sequence"/>
</dbReference>
<evidence type="ECO:0000313" key="2">
    <source>
        <dbReference type="EMBL" id="GGX38789.1"/>
    </source>
</evidence>
<reference evidence="2" key="2">
    <citation type="submission" date="2020-09" db="EMBL/GenBank/DDBJ databases">
        <authorList>
            <person name="Sun Q."/>
            <person name="Ohkuma M."/>
        </authorList>
    </citation>
    <scope>NUCLEOTIDE SEQUENCE</scope>
    <source>
        <strain evidence="2">JCM 4956</strain>
    </source>
</reference>
<feature type="compositionally biased region" description="Acidic residues" evidence="1">
    <location>
        <begin position="1"/>
        <end position="12"/>
    </location>
</feature>